<dbReference type="Proteomes" id="UP000321058">
    <property type="component" value="Unassembled WGS sequence"/>
</dbReference>
<keyword evidence="6" id="KW-0472">Membrane</keyword>
<proteinExistence type="predicted"/>
<dbReference type="Gene3D" id="3.30.160.190">
    <property type="entry name" value="atu1810 like domain"/>
    <property type="match status" value="1"/>
</dbReference>
<evidence type="ECO:0000256" key="3">
    <source>
        <dbReference type="ARBA" id="ARBA00022660"/>
    </source>
</evidence>
<comment type="caution">
    <text evidence="7">The sequence shown here is derived from an EMBL/GenBank/DDBJ whole genome shotgun (WGS) entry which is preliminary data.</text>
</comment>
<evidence type="ECO:0000256" key="4">
    <source>
        <dbReference type="ARBA" id="ARBA00022946"/>
    </source>
</evidence>
<keyword evidence="5" id="KW-0249">Electron transport</keyword>
<accession>A0A512NNE6</accession>
<organism evidence="7 8">
    <name type="scientific">Reyranella soli</name>
    <dbReference type="NCBI Taxonomy" id="1230389"/>
    <lineage>
        <taxon>Bacteria</taxon>
        <taxon>Pseudomonadati</taxon>
        <taxon>Pseudomonadota</taxon>
        <taxon>Alphaproteobacteria</taxon>
        <taxon>Hyphomicrobiales</taxon>
        <taxon>Reyranellaceae</taxon>
        <taxon>Reyranella</taxon>
    </lineage>
</organism>
<keyword evidence="3" id="KW-0679">Respiratory chain</keyword>
<evidence type="ECO:0000313" key="7">
    <source>
        <dbReference type="EMBL" id="GEP60464.1"/>
    </source>
</evidence>
<reference evidence="7 8" key="1">
    <citation type="submission" date="2019-07" db="EMBL/GenBank/DDBJ databases">
        <title>Whole genome shotgun sequence of Reyranella soli NBRC 108950.</title>
        <authorList>
            <person name="Hosoyama A."/>
            <person name="Uohara A."/>
            <person name="Ohji S."/>
            <person name="Ichikawa N."/>
        </authorList>
    </citation>
    <scope>NUCLEOTIDE SEQUENCE [LARGE SCALE GENOMIC DNA]</scope>
    <source>
        <strain evidence="7 8">NBRC 108950</strain>
    </source>
</reference>
<evidence type="ECO:0000313" key="8">
    <source>
        <dbReference type="Proteomes" id="UP000321058"/>
    </source>
</evidence>
<name>A0A512NNE6_9HYPH</name>
<dbReference type="InterPro" id="IPR038532">
    <property type="entry name" value="NDUFS4-like_sf"/>
</dbReference>
<dbReference type="GO" id="GO:0022900">
    <property type="term" value="P:electron transport chain"/>
    <property type="evidence" value="ECO:0007669"/>
    <property type="project" value="InterPro"/>
</dbReference>
<gene>
    <name evidence="7" type="ORF">RSO01_76300</name>
</gene>
<comment type="subcellular location">
    <subcellularLocation>
        <location evidence="1">Membrane</location>
    </subcellularLocation>
</comment>
<dbReference type="AlphaFoldDB" id="A0A512NNE6"/>
<keyword evidence="4" id="KW-0809">Transit peptide</keyword>
<evidence type="ECO:0000256" key="5">
    <source>
        <dbReference type="ARBA" id="ARBA00022982"/>
    </source>
</evidence>
<keyword evidence="8" id="KW-1185">Reference proteome</keyword>
<protein>
    <submittedName>
        <fullName evidence="7">Uncharacterized protein</fullName>
    </submittedName>
</protein>
<evidence type="ECO:0000256" key="1">
    <source>
        <dbReference type="ARBA" id="ARBA00004370"/>
    </source>
</evidence>
<dbReference type="Pfam" id="PF04800">
    <property type="entry name" value="NDUS4"/>
    <property type="match status" value="1"/>
</dbReference>
<dbReference type="EMBL" id="BKAJ01000165">
    <property type="protein sequence ID" value="GEP60464.1"/>
    <property type="molecule type" value="Genomic_DNA"/>
</dbReference>
<dbReference type="GO" id="GO:0016020">
    <property type="term" value="C:membrane"/>
    <property type="evidence" value="ECO:0007669"/>
    <property type="project" value="UniProtKB-SubCell"/>
</dbReference>
<keyword evidence="2" id="KW-0813">Transport</keyword>
<evidence type="ECO:0000256" key="6">
    <source>
        <dbReference type="ARBA" id="ARBA00023136"/>
    </source>
</evidence>
<dbReference type="InterPro" id="IPR006885">
    <property type="entry name" value="NADH_UbQ_FeS_4_mit-like"/>
</dbReference>
<sequence>MGWTGGSDPLRQLALSFPTLDAALAYAKRQGLRTIVHHDAQSRRDQRDIAKRAFSDGTLRHLGLGRLEKSYGEAMAQASRGEEAQRQLSDAPMDVVLRSDLSVNEKRSILMNWAFDLHLILQRQSDYAAASRLSEIEEAVLKLEGSGGARPVAAAPREAA</sequence>
<evidence type="ECO:0000256" key="2">
    <source>
        <dbReference type="ARBA" id="ARBA00022448"/>
    </source>
</evidence>